<gene>
    <name evidence="2" type="ORF">AZOBR_p160006</name>
</gene>
<organism evidence="2 3">
    <name type="scientific">Azospirillum baldaniorum</name>
    <dbReference type="NCBI Taxonomy" id="1064539"/>
    <lineage>
        <taxon>Bacteria</taxon>
        <taxon>Pseudomonadati</taxon>
        <taxon>Pseudomonadota</taxon>
        <taxon>Alphaproteobacteria</taxon>
        <taxon>Rhodospirillales</taxon>
        <taxon>Azospirillaceae</taxon>
        <taxon>Azospirillum</taxon>
    </lineage>
</organism>
<evidence type="ECO:0000313" key="3">
    <source>
        <dbReference type="Proteomes" id="UP000007319"/>
    </source>
</evidence>
<name>A0A9P1JUZ6_9PROT</name>
<dbReference type="PANTHER" id="PTHR46656:SF3">
    <property type="entry name" value="PUTATIVE-RELATED"/>
    <property type="match status" value="1"/>
</dbReference>
<dbReference type="InterPro" id="IPR011990">
    <property type="entry name" value="TPR-like_helical_dom_sf"/>
</dbReference>
<feature type="repeat" description="TPR" evidence="1">
    <location>
        <begin position="201"/>
        <end position="234"/>
    </location>
</feature>
<dbReference type="InterPro" id="IPR019734">
    <property type="entry name" value="TPR_rpt"/>
</dbReference>
<dbReference type="Proteomes" id="UP000007319">
    <property type="component" value="Plasmid AZOBR_p1"/>
</dbReference>
<dbReference type="PANTHER" id="PTHR46656">
    <property type="entry name" value="PUTATIVE-RELATED"/>
    <property type="match status" value="1"/>
</dbReference>
<dbReference type="Pfam" id="PF13432">
    <property type="entry name" value="TPR_16"/>
    <property type="match status" value="2"/>
</dbReference>
<reference evidence="2 3" key="1">
    <citation type="journal article" date="2011" name="PLoS Genet.">
        <title>Azospirillum genomes reveal transition of bacteria from aquatic to terrestrial environments.</title>
        <authorList>
            <person name="Wisniewski-Dye F."/>
            <person name="Borziak K."/>
            <person name="Khalsa-Moyers G."/>
            <person name="Alexandre G."/>
            <person name="Sukharnikov L.O."/>
            <person name="Wuichet K."/>
            <person name="Hurst G.B."/>
            <person name="McDonald W.H."/>
            <person name="Robertson J.S."/>
            <person name="Barbe V."/>
            <person name="Calteau A."/>
            <person name="Rouy Z."/>
            <person name="Mangenot S."/>
            <person name="Prigent-Combaret C."/>
            <person name="Normand P."/>
            <person name="Boyer M."/>
            <person name="Siguier P."/>
            <person name="Dessaux Y."/>
            <person name="Elmerich C."/>
            <person name="Condemine G."/>
            <person name="Krishnen G."/>
            <person name="Kennedy I."/>
            <person name="Paterson A.H."/>
            <person name="Gonzalez V."/>
            <person name="Mavingui P."/>
            <person name="Zhulin I.B."/>
        </authorList>
    </citation>
    <scope>NUCLEOTIDE SEQUENCE [LARGE SCALE GENOMIC DNA]</scope>
    <source>
        <strain evidence="2 3">Sp245</strain>
    </source>
</reference>
<accession>A0A9P1JUZ6</accession>
<dbReference type="Gene3D" id="3.40.50.2000">
    <property type="entry name" value="Glycogen Phosphorylase B"/>
    <property type="match status" value="1"/>
</dbReference>
<dbReference type="AlphaFoldDB" id="A0A9P1JUZ6"/>
<dbReference type="PROSITE" id="PS50005">
    <property type="entry name" value="TPR"/>
    <property type="match status" value="2"/>
</dbReference>
<dbReference type="Pfam" id="PF14559">
    <property type="entry name" value="TPR_19"/>
    <property type="match status" value="1"/>
</dbReference>
<geneLocation type="plasmid" evidence="2 3">
    <name>AZOBR_p1</name>
</geneLocation>
<dbReference type="EMBL" id="HE577328">
    <property type="protein sequence ID" value="CCD00241.1"/>
    <property type="molecule type" value="Genomic_DNA"/>
</dbReference>
<evidence type="ECO:0000256" key="1">
    <source>
        <dbReference type="PROSITE-ProRule" id="PRU00339"/>
    </source>
</evidence>
<evidence type="ECO:0000313" key="2">
    <source>
        <dbReference type="EMBL" id="CCD00241.1"/>
    </source>
</evidence>
<dbReference type="SUPFAM" id="SSF48452">
    <property type="entry name" value="TPR-like"/>
    <property type="match status" value="1"/>
</dbReference>
<dbReference type="KEGG" id="abs:AZOBR_p160006"/>
<keyword evidence="1" id="KW-0802">TPR repeat</keyword>
<keyword evidence="3" id="KW-1185">Reference proteome</keyword>
<dbReference type="SUPFAM" id="SSF53756">
    <property type="entry name" value="UDP-Glycosyltransferase/glycogen phosphorylase"/>
    <property type="match status" value="1"/>
</dbReference>
<keyword evidence="2" id="KW-0614">Plasmid</keyword>
<protein>
    <recommendedName>
        <fullName evidence="4">Tetratricopeptide repeat protein</fullName>
    </recommendedName>
</protein>
<evidence type="ECO:0008006" key="4">
    <source>
        <dbReference type="Google" id="ProtNLM"/>
    </source>
</evidence>
<dbReference type="SMART" id="SM00028">
    <property type="entry name" value="TPR"/>
    <property type="match status" value="5"/>
</dbReference>
<dbReference type="Gene3D" id="1.25.40.10">
    <property type="entry name" value="Tetratricopeptide repeat domain"/>
    <property type="match status" value="1"/>
</dbReference>
<proteinExistence type="predicted"/>
<feature type="repeat" description="TPR" evidence="1">
    <location>
        <begin position="167"/>
        <end position="200"/>
    </location>
</feature>
<sequence>MTRRNDWDGVMARIAAEIAAAVARRAAGGVMTDGIEAASRLYGAGRLTEAIDACRAVLAVEPGRFDALNLLGAALFSTGQDGAAREALCDAVRIAPGHAAALTNLCIVLQHRRDWPAAARALRTLAAVQPESAAVCSRLGTVSQETGDLDASARFLLRAARLDPGPSVQWHNLGLIRMLAGDMAAASRDLRRAVAIAPEGAVAQVQLGETLLRLGRVDEAAGVFGRALRLDPTATDAANGLTRCARYRAIGSAAPVSGSGLAIRGAFTSATGYGRFCQRFIRTLRRRTVPLQAIGIFGPESWEEDLGPPVPAKALVNFLIPLAVERVPGLATVTFTMFEGTRIPPAWRRQSEHSDLIVVPSESSRVAWAAQGFPEDRLRVCPLGVDPEDGAAAGPVPILVDPCGRRVSSYRHRFLNVSDFIPRKNIDGLLRVWLRGTAPADDAVLILKLGNGKNPAFGAELGDLVRRTEAAVGKRMADAAPVVLINQLLSDADMTGLMRAANHYWSMSHGEGWDLPLSKAGAMGLSLIAPRHSAYVDYLDDRVARLIPSAVRPARLPYSGQAYPPFHGLDWWDPDEDAAADILTAIIRGDDTGPTSARDHLVQGFPWSRAADRLLAILDDAGLR</sequence>